<dbReference type="EC" id="3.1.1.49" evidence="6"/>
<evidence type="ECO:0000256" key="1">
    <source>
        <dbReference type="ARBA" id="ARBA00008668"/>
    </source>
</evidence>
<dbReference type="EMBL" id="CM007904">
    <property type="protein sequence ID" value="OTF95356.1"/>
    <property type="molecule type" value="Genomic_DNA"/>
</dbReference>
<reference evidence="6 8" key="1">
    <citation type="journal article" date="2017" name="Nature">
        <title>The sunflower genome provides insights into oil metabolism, flowering and Asterid evolution.</title>
        <authorList>
            <person name="Badouin H."/>
            <person name="Gouzy J."/>
            <person name="Grassa C.J."/>
            <person name="Murat F."/>
            <person name="Staton S.E."/>
            <person name="Cottret L."/>
            <person name="Lelandais-Briere C."/>
            <person name="Owens G.L."/>
            <person name="Carrere S."/>
            <person name="Mayjonade B."/>
            <person name="Legrand L."/>
            <person name="Gill N."/>
            <person name="Kane N.C."/>
            <person name="Bowers J.E."/>
            <person name="Hubner S."/>
            <person name="Bellec A."/>
            <person name="Berard A."/>
            <person name="Berges H."/>
            <person name="Blanchet N."/>
            <person name="Boniface M.C."/>
            <person name="Brunel D."/>
            <person name="Catrice O."/>
            <person name="Chaidir N."/>
            <person name="Claudel C."/>
            <person name="Donnadieu C."/>
            <person name="Faraut T."/>
            <person name="Fievet G."/>
            <person name="Helmstetter N."/>
            <person name="King M."/>
            <person name="Knapp S.J."/>
            <person name="Lai Z."/>
            <person name="Le Paslier M.C."/>
            <person name="Lippi Y."/>
            <person name="Lorenzon L."/>
            <person name="Mandel J.R."/>
            <person name="Marage G."/>
            <person name="Marchand G."/>
            <person name="Marquand E."/>
            <person name="Bret-Mestries E."/>
            <person name="Morien E."/>
            <person name="Nambeesan S."/>
            <person name="Nguyen T."/>
            <person name="Pegot-Espagnet P."/>
            <person name="Pouilly N."/>
            <person name="Raftis F."/>
            <person name="Sallet E."/>
            <person name="Schiex T."/>
            <person name="Thomas J."/>
            <person name="Vandecasteele C."/>
            <person name="Vares D."/>
            <person name="Vear F."/>
            <person name="Vautrin S."/>
            <person name="Crespi M."/>
            <person name="Mangin B."/>
            <person name="Burke J.M."/>
            <person name="Salse J."/>
            <person name="Munos S."/>
            <person name="Vincourt P."/>
            <person name="Rieseberg L.H."/>
            <person name="Langlade N.B."/>
        </authorList>
    </citation>
    <scope>NUCLEOTIDE SEQUENCE [LARGE SCALE GENOMIC DNA]</scope>
    <source>
        <strain evidence="8">cv. SF193</strain>
        <tissue evidence="6">Leaves</tissue>
    </source>
</reference>
<dbReference type="FunCoup" id="A0A251S908">
    <property type="interactions" value="456"/>
</dbReference>
<dbReference type="SUPFAM" id="SSF52266">
    <property type="entry name" value="SGNH hydrolase"/>
    <property type="match status" value="1"/>
</dbReference>
<evidence type="ECO:0000313" key="7">
    <source>
        <dbReference type="EMBL" id="OTF95356.1"/>
    </source>
</evidence>
<dbReference type="GO" id="GO:0050285">
    <property type="term" value="F:sinapine esterase activity"/>
    <property type="evidence" value="ECO:0007669"/>
    <property type="project" value="UniProtKB-EC"/>
</dbReference>
<dbReference type="InParanoid" id="A0A251S908"/>
<dbReference type="OMA" id="SSHDCRK"/>
<keyword evidence="8" id="KW-1185">Reference proteome</keyword>
<name>A0A251S908_HELAN</name>
<dbReference type="EMBL" id="MNCJ02000330">
    <property type="protein sequence ID" value="KAF5764892.1"/>
    <property type="molecule type" value="Genomic_DNA"/>
</dbReference>
<dbReference type="Gramene" id="mRNA:HanXRQr2_Chr15g0697271">
    <property type="protein sequence ID" value="mRNA:HanXRQr2_Chr15g0697271"/>
    <property type="gene ID" value="HanXRQr2_Chr15g0697271"/>
</dbReference>
<dbReference type="Gene3D" id="3.40.50.1110">
    <property type="entry name" value="SGNH hydrolase"/>
    <property type="match status" value="1"/>
</dbReference>
<protein>
    <submittedName>
        <fullName evidence="7">Putative SGNH hydrolase-type esterase domain-containing protein</fullName>
    </submittedName>
    <submittedName>
        <fullName evidence="6">Sinapine esterase</fullName>
        <ecNumber evidence="6">3.1.1.49</ecNumber>
    </submittedName>
</protein>
<reference evidence="6" key="3">
    <citation type="submission" date="2020-06" db="EMBL/GenBank/DDBJ databases">
        <title>Helianthus annuus Genome sequencing and assembly Release 2.</title>
        <authorList>
            <person name="Gouzy J."/>
            <person name="Langlade N."/>
            <person name="Munos S."/>
        </authorList>
    </citation>
    <scope>NUCLEOTIDE SEQUENCE</scope>
    <source>
        <tissue evidence="6">Leaves</tissue>
    </source>
</reference>
<organism evidence="7 8">
    <name type="scientific">Helianthus annuus</name>
    <name type="common">Common sunflower</name>
    <dbReference type="NCBI Taxonomy" id="4232"/>
    <lineage>
        <taxon>Eukaryota</taxon>
        <taxon>Viridiplantae</taxon>
        <taxon>Streptophyta</taxon>
        <taxon>Embryophyta</taxon>
        <taxon>Tracheophyta</taxon>
        <taxon>Spermatophyta</taxon>
        <taxon>Magnoliopsida</taxon>
        <taxon>eudicotyledons</taxon>
        <taxon>Gunneridae</taxon>
        <taxon>Pentapetalae</taxon>
        <taxon>asterids</taxon>
        <taxon>campanulids</taxon>
        <taxon>Asterales</taxon>
        <taxon>Asteraceae</taxon>
        <taxon>Asteroideae</taxon>
        <taxon>Heliantheae alliance</taxon>
        <taxon>Heliantheae</taxon>
        <taxon>Helianthus</taxon>
    </lineage>
</organism>
<dbReference type="InterPro" id="IPR035669">
    <property type="entry name" value="SGNH_plant_lipase-like"/>
</dbReference>
<dbReference type="Pfam" id="PF00657">
    <property type="entry name" value="Lipase_GDSL"/>
    <property type="match status" value="1"/>
</dbReference>
<evidence type="ECO:0000256" key="3">
    <source>
        <dbReference type="ARBA" id="ARBA00022801"/>
    </source>
</evidence>
<dbReference type="CDD" id="cd01837">
    <property type="entry name" value="SGNH_plant_lipase_like"/>
    <property type="match status" value="1"/>
</dbReference>
<dbReference type="PANTHER" id="PTHR22835:SF611">
    <property type="entry name" value="GDSL-LIKE LIPASE_ACYLHYDROLASE SUPERFAMILY PROTEIN-RELATED"/>
    <property type="match status" value="1"/>
</dbReference>
<evidence type="ECO:0000256" key="5">
    <source>
        <dbReference type="SAM" id="SignalP"/>
    </source>
</evidence>
<dbReference type="InterPro" id="IPR001087">
    <property type="entry name" value="GDSL"/>
</dbReference>
<dbReference type="PANTHER" id="PTHR22835">
    <property type="entry name" value="ZINC FINGER FYVE DOMAIN CONTAINING PROTEIN"/>
    <property type="match status" value="1"/>
</dbReference>
<keyword evidence="4" id="KW-0325">Glycoprotein</keyword>
<proteinExistence type="inferred from homology"/>
<evidence type="ECO:0000256" key="2">
    <source>
        <dbReference type="ARBA" id="ARBA00022729"/>
    </source>
</evidence>
<comment type="similarity">
    <text evidence="1">Belongs to the 'GDSL' lipolytic enzyme family.</text>
</comment>
<evidence type="ECO:0000313" key="8">
    <source>
        <dbReference type="Proteomes" id="UP000215914"/>
    </source>
</evidence>
<keyword evidence="2 5" id="KW-0732">Signal</keyword>
<feature type="chain" id="PRO_5041059604" evidence="5">
    <location>
        <begin position="27"/>
        <end position="393"/>
    </location>
</feature>
<gene>
    <name evidence="7" type="ORF">HannXRQ_Chr15g0482171</name>
    <name evidence="6" type="ORF">HanXRQr2_Chr15g0697271</name>
</gene>
<accession>A0A251S908</accession>
<dbReference type="InterPro" id="IPR036514">
    <property type="entry name" value="SGNH_hydro_sf"/>
</dbReference>
<keyword evidence="3 7" id="KW-0378">Hydrolase</keyword>
<dbReference type="AlphaFoldDB" id="A0A251S908"/>
<sequence>MASSSSFYSIFIFLMLLLAYNKHANGCYTSIISFGDSLADTGNLKQIYSNSNRDPPHFFFPPYGETFFHEVTGRCSNGRLIIDFIAETLEMLPISPYVRIKTNDLTKIGKGLNFAVVGATALDSSFHEAQGVYNPFTNASLNVQLKWFKEILPSMCVTKSDCKNFLQNSLILMGEIGGNDYNHPIIAGKPIDEIKSYVPLIIDTIASAIYELIDLGAQTLVVPGNLPIGCSSAYLTIYYGSNKVELDNATSCLIELNKFAEYHNTMLQIALNQIRELHPNVNVIYADYYNAAMQFYRSPQDYGFTNGALTACCGGGGPYNYNLLVACADPSSTTCDHPETYANWDGLHLTEAAYHVLYKSLFQGTYTTPRFNTLCTTSNVQVGEASSSLIYSF</sequence>
<feature type="signal peptide" evidence="5">
    <location>
        <begin position="1"/>
        <end position="26"/>
    </location>
</feature>
<reference evidence="7" key="2">
    <citation type="submission" date="2017-02" db="EMBL/GenBank/DDBJ databases">
        <title>Sunflower complete genome.</title>
        <authorList>
            <person name="Langlade N."/>
            <person name="Munos S."/>
        </authorList>
    </citation>
    <scope>NUCLEOTIDE SEQUENCE [LARGE SCALE GENOMIC DNA]</scope>
    <source>
        <tissue evidence="7">Leaves</tissue>
    </source>
</reference>
<evidence type="ECO:0000313" key="6">
    <source>
        <dbReference type="EMBL" id="KAF5764892.1"/>
    </source>
</evidence>
<dbReference type="OrthoDB" id="1600564at2759"/>
<evidence type="ECO:0000256" key="4">
    <source>
        <dbReference type="ARBA" id="ARBA00023180"/>
    </source>
</evidence>
<dbReference type="Proteomes" id="UP000215914">
    <property type="component" value="Chromosome 15"/>
</dbReference>
<dbReference type="STRING" id="4232.A0A251S908"/>